<dbReference type="PANTHER" id="PTHR14485">
    <property type="entry name" value="TETRATRICOPEPTIDE REPEAT PROTEIN 23"/>
    <property type="match status" value="1"/>
</dbReference>
<dbReference type="SUPFAM" id="SSF48452">
    <property type="entry name" value="TPR-like"/>
    <property type="match status" value="3"/>
</dbReference>
<dbReference type="InterPro" id="IPR019734">
    <property type="entry name" value="TPR_rpt"/>
</dbReference>
<dbReference type="AlphaFoldDB" id="A0AAE1CNU8"/>
<organism evidence="1 2">
    <name type="scientific">Elysia crispata</name>
    <name type="common">lettuce slug</name>
    <dbReference type="NCBI Taxonomy" id="231223"/>
    <lineage>
        <taxon>Eukaryota</taxon>
        <taxon>Metazoa</taxon>
        <taxon>Spiralia</taxon>
        <taxon>Lophotrochozoa</taxon>
        <taxon>Mollusca</taxon>
        <taxon>Gastropoda</taxon>
        <taxon>Heterobranchia</taxon>
        <taxon>Euthyneura</taxon>
        <taxon>Panpulmonata</taxon>
        <taxon>Sacoglossa</taxon>
        <taxon>Placobranchoidea</taxon>
        <taxon>Plakobranchidae</taxon>
        <taxon>Elysia</taxon>
    </lineage>
</organism>
<dbReference type="SMART" id="SM00028">
    <property type="entry name" value="TPR"/>
    <property type="match status" value="3"/>
</dbReference>
<gene>
    <name evidence="1" type="ORF">RRG08_012228</name>
</gene>
<dbReference type="Proteomes" id="UP001283361">
    <property type="component" value="Unassembled WGS sequence"/>
</dbReference>
<reference evidence="1" key="1">
    <citation type="journal article" date="2023" name="G3 (Bethesda)">
        <title>A reference genome for the long-term kleptoplast-retaining sea slug Elysia crispata morphotype clarki.</title>
        <authorList>
            <person name="Eastman K.E."/>
            <person name="Pendleton A.L."/>
            <person name="Shaikh M.A."/>
            <person name="Suttiyut T."/>
            <person name="Ogas R."/>
            <person name="Tomko P."/>
            <person name="Gavelis G."/>
            <person name="Widhalm J.R."/>
            <person name="Wisecaver J.H."/>
        </authorList>
    </citation>
    <scope>NUCLEOTIDE SEQUENCE</scope>
    <source>
        <strain evidence="1">ECLA1</strain>
    </source>
</reference>
<evidence type="ECO:0008006" key="3">
    <source>
        <dbReference type="Google" id="ProtNLM"/>
    </source>
</evidence>
<protein>
    <recommendedName>
        <fullName evidence="3">Tetratricopeptide repeat protein 23-like</fullName>
    </recommendedName>
</protein>
<dbReference type="InterPro" id="IPR042621">
    <property type="entry name" value="TTC23/TTC23L"/>
</dbReference>
<accession>A0AAE1CNU8</accession>
<dbReference type="EMBL" id="JAWDGP010007399">
    <property type="protein sequence ID" value="KAK3721411.1"/>
    <property type="molecule type" value="Genomic_DNA"/>
</dbReference>
<keyword evidence="2" id="KW-1185">Reference proteome</keyword>
<evidence type="ECO:0000313" key="1">
    <source>
        <dbReference type="EMBL" id="KAK3721411.1"/>
    </source>
</evidence>
<dbReference type="Gene3D" id="1.25.40.10">
    <property type="entry name" value="Tetratricopeptide repeat domain"/>
    <property type="match status" value="3"/>
</dbReference>
<comment type="caution">
    <text evidence="1">The sequence shown here is derived from an EMBL/GenBank/DDBJ whole genome shotgun (WGS) entry which is preliminary data.</text>
</comment>
<dbReference type="PANTHER" id="PTHR14485:SF2">
    <property type="entry name" value="FUNGAL STAND N-TERMINAL GOODBYE DOMAIN-CONTAINING PROTEIN"/>
    <property type="match status" value="1"/>
</dbReference>
<sequence length="493" mass="55362">MVGEDKLMEGDIASSIPIVEISKRADHQRFAESEEIDDDYDHYSDDVNFEDDDELDDVALSSPRRTRQQPISTHFIPINGKKKIDMSPPDIKLENSKELAKQFSNEGKVDRAIEEYIKSVAFSRIVHGTSHWKHALAVISLGDGYLNLKGYCAQAEYHAETARSIMLHGGHTASSMEEKAQLYAVLIMIYRVLGQAATGLKKYSEAEQALQKADKISQERSRLSCVSDRECDQLDIALYSAMARLYGKQKKHALASEKYDKLTELMEKEYGTDSSQVMKTYTEYGKLELSKGRHANFDKAINLFLQAHSIAAAIHKEGHPEIIDTALALSQAYAITGWEEAEASALSYIEECVSSCTTIYGPSDPKTLEVNDYLAKMLVRMDKSQEAMLILRSSLPLKFEVFGDYSEPVSDAYKLIGSINLSEGSIEKALRAYKKCHTIEVILLGKNHRKTKDTFQTMEMLMSSPGLSHKFVLNKADELQKRPRFNSVVGRAK</sequence>
<dbReference type="InterPro" id="IPR011990">
    <property type="entry name" value="TPR-like_helical_dom_sf"/>
</dbReference>
<proteinExistence type="predicted"/>
<evidence type="ECO:0000313" key="2">
    <source>
        <dbReference type="Proteomes" id="UP001283361"/>
    </source>
</evidence>
<name>A0AAE1CNU8_9GAST</name>